<dbReference type="NCBIfam" id="TIGR03423">
    <property type="entry name" value="pbp2_mrdA"/>
    <property type="match status" value="1"/>
</dbReference>
<evidence type="ECO:0000259" key="15">
    <source>
        <dbReference type="Pfam" id="PF03717"/>
    </source>
</evidence>
<dbReference type="Gene3D" id="3.30.1390.30">
    <property type="entry name" value="Penicillin-binding protein 2a, domain 3"/>
    <property type="match status" value="1"/>
</dbReference>
<dbReference type="PANTHER" id="PTHR30627">
    <property type="entry name" value="PEPTIDOGLYCAN D,D-TRANSPEPTIDASE"/>
    <property type="match status" value="1"/>
</dbReference>
<evidence type="ECO:0000256" key="8">
    <source>
        <dbReference type="ARBA" id="ARBA00022960"/>
    </source>
</evidence>
<keyword evidence="6 13" id="KW-0812">Transmembrane</keyword>
<keyword evidence="12" id="KW-0961">Cell wall biogenesis/degradation</keyword>
<keyword evidence="3" id="KW-1003">Cell membrane</keyword>
<comment type="caution">
    <text evidence="16">The sequence shown here is derived from an EMBL/GenBank/DDBJ whole genome shotgun (WGS) entry which is preliminary data.</text>
</comment>
<dbReference type="SUPFAM" id="SSF56519">
    <property type="entry name" value="Penicillin binding protein dimerisation domain"/>
    <property type="match status" value="1"/>
</dbReference>
<dbReference type="InterPro" id="IPR012338">
    <property type="entry name" value="Beta-lactam/transpept-like"/>
</dbReference>
<evidence type="ECO:0000256" key="13">
    <source>
        <dbReference type="SAM" id="Phobius"/>
    </source>
</evidence>
<keyword evidence="4" id="KW-0997">Cell inner membrane</keyword>
<evidence type="ECO:0000313" key="16">
    <source>
        <dbReference type="EMBL" id="RLE08401.1"/>
    </source>
</evidence>
<evidence type="ECO:0000256" key="9">
    <source>
        <dbReference type="ARBA" id="ARBA00022984"/>
    </source>
</evidence>
<reference evidence="16 17" key="1">
    <citation type="submission" date="2018-06" db="EMBL/GenBank/DDBJ databases">
        <title>Extensive metabolic versatility and redundancy in microbially diverse, dynamic hydrothermal sediments.</title>
        <authorList>
            <person name="Dombrowski N."/>
            <person name="Teske A."/>
            <person name="Baker B.J."/>
        </authorList>
    </citation>
    <scope>NUCLEOTIDE SEQUENCE [LARGE SCALE GENOMIC DNA]</scope>
    <source>
        <strain evidence="16">B7_G13</strain>
    </source>
</reference>
<keyword evidence="9" id="KW-0573">Peptidoglycan synthesis</keyword>
<dbReference type="Pfam" id="PF03717">
    <property type="entry name" value="PBP_dimer"/>
    <property type="match status" value="1"/>
</dbReference>
<name>A0A662D6A5_UNCAE</name>
<keyword evidence="7" id="KW-0378">Hydrolase</keyword>
<dbReference type="FunFam" id="3.40.710.10:FF:000024">
    <property type="entry name" value="Penicillin-binding protein 2"/>
    <property type="match status" value="1"/>
</dbReference>
<evidence type="ECO:0000256" key="3">
    <source>
        <dbReference type="ARBA" id="ARBA00022475"/>
    </source>
</evidence>
<keyword evidence="10 13" id="KW-1133">Transmembrane helix</keyword>
<evidence type="ECO:0000256" key="11">
    <source>
        <dbReference type="ARBA" id="ARBA00023136"/>
    </source>
</evidence>
<evidence type="ECO:0000256" key="1">
    <source>
        <dbReference type="ARBA" id="ARBA00004167"/>
    </source>
</evidence>
<dbReference type="GO" id="GO:0071555">
    <property type="term" value="P:cell wall organization"/>
    <property type="evidence" value="ECO:0007669"/>
    <property type="project" value="UniProtKB-KW"/>
</dbReference>
<feature type="transmembrane region" description="Helical" evidence="13">
    <location>
        <begin position="21"/>
        <end position="40"/>
    </location>
</feature>
<keyword evidence="5" id="KW-0645">Protease</keyword>
<evidence type="ECO:0000256" key="2">
    <source>
        <dbReference type="ARBA" id="ARBA00004236"/>
    </source>
</evidence>
<organism evidence="16 17">
    <name type="scientific">Aerophobetes bacterium</name>
    <dbReference type="NCBI Taxonomy" id="2030807"/>
    <lineage>
        <taxon>Bacteria</taxon>
        <taxon>Candidatus Aerophobota</taxon>
    </lineage>
</organism>
<dbReference type="Gene3D" id="3.40.710.10">
    <property type="entry name" value="DD-peptidase/beta-lactamase superfamily"/>
    <property type="match status" value="1"/>
</dbReference>
<evidence type="ECO:0000256" key="6">
    <source>
        <dbReference type="ARBA" id="ARBA00022692"/>
    </source>
</evidence>
<dbReference type="Pfam" id="PF00905">
    <property type="entry name" value="Transpeptidase"/>
    <property type="match status" value="1"/>
</dbReference>
<dbReference type="PANTHER" id="PTHR30627:SF2">
    <property type="entry name" value="PEPTIDOGLYCAN D,D-TRANSPEPTIDASE MRDA"/>
    <property type="match status" value="1"/>
</dbReference>
<dbReference type="InterPro" id="IPR001460">
    <property type="entry name" value="PCN-bd_Tpept"/>
</dbReference>
<evidence type="ECO:0000256" key="12">
    <source>
        <dbReference type="ARBA" id="ARBA00023316"/>
    </source>
</evidence>
<feature type="domain" description="Penicillin-binding protein transpeptidase" evidence="14">
    <location>
        <begin position="265"/>
        <end position="585"/>
    </location>
</feature>
<dbReference type="Gene3D" id="3.90.1310.10">
    <property type="entry name" value="Penicillin-binding protein 2a (Domain 2)"/>
    <property type="match status" value="1"/>
</dbReference>
<keyword evidence="11 13" id="KW-0472">Membrane</keyword>
<evidence type="ECO:0000256" key="4">
    <source>
        <dbReference type="ARBA" id="ARBA00022519"/>
    </source>
</evidence>
<sequence length="600" mass="66908">MKNLAWKRDVDPEEKFGRRINILWVGIICAFLLLLVRIGWLQLGEGERYRYLSENFRLQLLPLPAPRGLILDRNGEKLAENEACFSVAVVPCNVNNPDELLNSLPRSLHIDRELAKRKIQEAINPFRPVSLIKKGVDMSTITFLLEREEEFPGTVVLTHPVRHYPYHNIASHLLGHIGEVNQKELSMNFIPGVEAGDLVGKMGIERVYNEYLQGKKGGRQIEVDAYGRPLRTISERDASPGNNVYLSIDIKLQEIAERELGERKGAVVIGDPYTGKILALVSHPNFDPNLFARGISEENWVRLKQDPENPLQNRAVRGEYAPASTFKIIVAAAALESHKINEKETFLCKGELRVGNRIFRCWKEGGHGRLNLEGAIIHSCDVFFYQLGLRIGVDRIIEFAHLFGLGRPTGIDLVSEGKGLLPSPSWKLRNKGEAWYGGDTANLSIGQGYILVTPLQMLGVISAIANGGKLFKPYLVEKIVDPRGRVIKEFFPHRVGKVPLSPSTLSILRRALRGVVREGTGWRAENKVVEISGKTGTAEFPGGERPHNWFIGYAPSDNPSLAIVVLVEHRKEDISIAAEITGKILSQWFGKGVETTSSPS</sequence>
<evidence type="ECO:0000256" key="7">
    <source>
        <dbReference type="ARBA" id="ARBA00022801"/>
    </source>
</evidence>
<evidence type="ECO:0000313" key="17">
    <source>
        <dbReference type="Proteomes" id="UP000277457"/>
    </source>
</evidence>
<gene>
    <name evidence="16" type="primary">mrdA</name>
    <name evidence="16" type="ORF">DRZ78_01150</name>
</gene>
<evidence type="ECO:0000259" key="14">
    <source>
        <dbReference type="Pfam" id="PF00905"/>
    </source>
</evidence>
<dbReference type="SUPFAM" id="SSF56601">
    <property type="entry name" value="beta-lactamase/transpeptidase-like"/>
    <property type="match status" value="1"/>
</dbReference>
<keyword evidence="8" id="KW-0133">Cell shape</keyword>
<dbReference type="InterPro" id="IPR036138">
    <property type="entry name" value="PBP_dimer_sf"/>
</dbReference>
<dbReference type="GO" id="GO:0009252">
    <property type="term" value="P:peptidoglycan biosynthetic process"/>
    <property type="evidence" value="ECO:0007669"/>
    <property type="project" value="UniProtKB-KW"/>
</dbReference>
<dbReference type="EMBL" id="QMPY01000027">
    <property type="protein sequence ID" value="RLE08401.1"/>
    <property type="molecule type" value="Genomic_DNA"/>
</dbReference>
<evidence type="ECO:0000256" key="5">
    <source>
        <dbReference type="ARBA" id="ARBA00022670"/>
    </source>
</evidence>
<dbReference type="InterPro" id="IPR017790">
    <property type="entry name" value="Penicillin-binding_protein_2"/>
</dbReference>
<dbReference type="InterPro" id="IPR005311">
    <property type="entry name" value="PBP_dimer"/>
</dbReference>
<dbReference type="GO" id="GO:0071972">
    <property type="term" value="F:peptidoglycan L,D-transpeptidase activity"/>
    <property type="evidence" value="ECO:0007669"/>
    <property type="project" value="TreeGrafter"/>
</dbReference>
<feature type="domain" description="Penicillin-binding protein dimerisation" evidence="15">
    <location>
        <begin position="63"/>
        <end position="233"/>
    </location>
</feature>
<dbReference type="GO" id="GO:0008658">
    <property type="term" value="F:penicillin binding"/>
    <property type="evidence" value="ECO:0007669"/>
    <property type="project" value="InterPro"/>
</dbReference>
<dbReference type="InterPro" id="IPR050515">
    <property type="entry name" value="Beta-lactam/transpept"/>
</dbReference>
<dbReference type="AlphaFoldDB" id="A0A662D6A5"/>
<accession>A0A662D6A5</accession>
<protein>
    <submittedName>
        <fullName evidence="16">Penicillin-binding protein 2</fullName>
    </submittedName>
</protein>
<dbReference type="GO" id="GO:0008360">
    <property type="term" value="P:regulation of cell shape"/>
    <property type="evidence" value="ECO:0007669"/>
    <property type="project" value="UniProtKB-KW"/>
</dbReference>
<comment type="subcellular location">
    <subcellularLocation>
        <location evidence="2">Cell membrane</location>
    </subcellularLocation>
    <subcellularLocation>
        <location evidence="1">Membrane</location>
        <topology evidence="1">Single-pass membrane protein</topology>
    </subcellularLocation>
</comment>
<dbReference type="Proteomes" id="UP000277457">
    <property type="component" value="Unassembled WGS sequence"/>
</dbReference>
<dbReference type="GO" id="GO:0006508">
    <property type="term" value="P:proteolysis"/>
    <property type="evidence" value="ECO:0007669"/>
    <property type="project" value="UniProtKB-KW"/>
</dbReference>
<dbReference type="GO" id="GO:0009002">
    <property type="term" value="F:serine-type D-Ala-D-Ala carboxypeptidase activity"/>
    <property type="evidence" value="ECO:0007669"/>
    <property type="project" value="InterPro"/>
</dbReference>
<evidence type="ECO:0000256" key="10">
    <source>
        <dbReference type="ARBA" id="ARBA00022989"/>
    </source>
</evidence>
<dbReference type="GO" id="GO:0005886">
    <property type="term" value="C:plasma membrane"/>
    <property type="evidence" value="ECO:0007669"/>
    <property type="project" value="UniProtKB-SubCell"/>
</dbReference>
<proteinExistence type="predicted"/>